<dbReference type="PANTHER" id="PTHR33240">
    <property type="entry name" value="OS08G0508500 PROTEIN"/>
    <property type="match status" value="1"/>
</dbReference>
<evidence type="ECO:0000313" key="2">
    <source>
        <dbReference type="EMBL" id="KAL0461341.1"/>
    </source>
</evidence>
<gene>
    <name evidence="2" type="ORF">Slati_0021700</name>
</gene>
<dbReference type="AlphaFoldDB" id="A0AAW2Y6R5"/>
<dbReference type="SUPFAM" id="SSF50630">
    <property type="entry name" value="Acid proteases"/>
    <property type="match status" value="1"/>
</dbReference>
<evidence type="ECO:0000256" key="1">
    <source>
        <dbReference type="SAM" id="MobiDB-lite"/>
    </source>
</evidence>
<feature type="region of interest" description="Disordered" evidence="1">
    <location>
        <begin position="16"/>
        <end position="54"/>
    </location>
</feature>
<dbReference type="CDD" id="cd00303">
    <property type="entry name" value="retropepsin_like"/>
    <property type="match status" value="1"/>
</dbReference>
<dbReference type="EMBL" id="JACGWN010000001">
    <property type="protein sequence ID" value="KAL0461341.1"/>
    <property type="molecule type" value="Genomic_DNA"/>
</dbReference>
<comment type="caution">
    <text evidence="2">The sequence shown here is derived from an EMBL/GenBank/DDBJ whole genome shotgun (WGS) entry which is preliminary data.</text>
</comment>
<proteinExistence type="predicted"/>
<name>A0AAW2Y6R5_9LAMI</name>
<dbReference type="Gene3D" id="2.40.70.10">
    <property type="entry name" value="Acid Proteases"/>
    <property type="match status" value="1"/>
</dbReference>
<reference evidence="2" key="2">
    <citation type="journal article" date="2024" name="Plant">
        <title>Genomic evolution and insights into agronomic trait innovations of Sesamum species.</title>
        <authorList>
            <person name="Miao H."/>
            <person name="Wang L."/>
            <person name="Qu L."/>
            <person name="Liu H."/>
            <person name="Sun Y."/>
            <person name="Le M."/>
            <person name="Wang Q."/>
            <person name="Wei S."/>
            <person name="Zheng Y."/>
            <person name="Lin W."/>
            <person name="Duan Y."/>
            <person name="Cao H."/>
            <person name="Xiong S."/>
            <person name="Wang X."/>
            <person name="Wei L."/>
            <person name="Li C."/>
            <person name="Ma Q."/>
            <person name="Ju M."/>
            <person name="Zhao R."/>
            <person name="Li G."/>
            <person name="Mu C."/>
            <person name="Tian Q."/>
            <person name="Mei H."/>
            <person name="Zhang T."/>
            <person name="Gao T."/>
            <person name="Zhang H."/>
        </authorList>
    </citation>
    <scope>NUCLEOTIDE SEQUENCE</scope>
    <source>
        <strain evidence="2">KEN1</strain>
    </source>
</reference>
<accession>A0AAW2Y6R5</accession>
<dbReference type="InterPro" id="IPR021109">
    <property type="entry name" value="Peptidase_aspartic_dom_sf"/>
</dbReference>
<organism evidence="2">
    <name type="scientific">Sesamum latifolium</name>
    <dbReference type="NCBI Taxonomy" id="2727402"/>
    <lineage>
        <taxon>Eukaryota</taxon>
        <taxon>Viridiplantae</taxon>
        <taxon>Streptophyta</taxon>
        <taxon>Embryophyta</taxon>
        <taxon>Tracheophyta</taxon>
        <taxon>Spermatophyta</taxon>
        <taxon>Magnoliopsida</taxon>
        <taxon>eudicotyledons</taxon>
        <taxon>Gunneridae</taxon>
        <taxon>Pentapetalae</taxon>
        <taxon>asterids</taxon>
        <taxon>lamiids</taxon>
        <taxon>Lamiales</taxon>
        <taxon>Pedaliaceae</taxon>
        <taxon>Sesamum</taxon>
    </lineage>
</organism>
<reference evidence="2" key="1">
    <citation type="submission" date="2020-06" db="EMBL/GenBank/DDBJ databases">
        <authorList>
            <person name="Li T."/>
            <person name="Hu X."/>
            <person name="Zhang T."/>
            <person name="Song X."/>
            <person name="Zhang H."/>
            <person name="Dai N."/>
            <person name="Sheng W."/>
            <person name="Hou X."/>
            <person name="Wei L."/>
        </authorList>
    </citation>
    <scope>NUCLEOTIDE SEQUENCE</scope>
    <source>
        <strain evidence="2">KEN1</strain>
        <tissue evidence="2">Leaf</tissue>
    </source>
</reference>
<dbReference type="PANTHER" id="PTHR33240:SF8">
    <property type="entry name" value="OS03G0439900 PROTEIN"/>
    <property type="match status" value="1"/>
</dbReference>
<sequence length="243" mass="27276">MYSPQRRARRLVQMGHFGEIARSAKQDTPSYKRRREARSDEYLEKPRRPPHPSGRIINVIEGGHYGGTTKSSRKRHLREITHHVFANLTENHIGEREACPVTFTSEDEEGITFPHEDAVVISAIIFNMEVRRILIDSGSSVDILFYDAYQKMGLSENLISPHASSLVGFEGSVVRPMGEIVLPISLGEEPKQKTHMARFLVVNTTHPSYNVILGLPTLNAFRAVISTLCLKIKFPTPSGMGEV</sequence>
<protein>
    <submittedName>
        <fullName evidence="2">Uncharacterized protein</fullName>
    </submittedName>
</protein>
<feature type="compositionally biased region" description="Basic and acidic residues" evidence="1">
    <location>
        <begin position="37"/>
        <end position="47"/>
    </location>
</feature>